<feature type="compositionally biased region" description="Low complexity" evidence="1">
    <location>
        <begin position="586"/>
        <end position="604"/>
    </location>
</feature>
<evidence type="ECO:0000313" key="2">
    <source>
        <dbReference type="EMBL" id="CDW83153.1"/>
    </source>
</evidence>
<evidence type="ECO:0000256" key="1">
    <source>
        <dbReference type="SAM" id="MobiDB-lite"/>
    </source>
</evidence>
<dbReference type="EMBL" id="CCKQ01011577">
    <property type="protein sequence ID" value="CDW83153.1"/>
    <property type="molecule type" value="Genomic_DNA"/>
</dbReference>
<sequence length="739" mass="86978">MILIKKLSLSIIQMKIILFFKEHQLKDQENKAKIQMRKNFYSQYLSVQNCPLQSIEEERSSKFAASQNLPSSQLTSIRTPNRFQLNFQSAGSLTQRSATTGKNLFQSDFRGHDERLGITQATFITDLKKNIEPLRRTVYLRLKQKLLRTTIVVQLIRLRKNHKVKDILLKREKVIHDRVIISNKAKYAPEFDYLQTSHLPFLPQCCKEQLLQQQINHNESQNELLFKHKRDPSQVGINQQYDHLSSTGGFESFLGNNNHLARSMRKFSSRKNSVKASIIKVGYSPQRMMKFGISKKRTRCITIESRNKNNETIADQKKMDQMDKTIKKLNKHNYDLEILTNEKQCSKIINGELILLIDKLNLLAEFLNVNQRKIRTSLFHELDEKQKTGINKFLEKIIAYLVDIGCRCIREYQDHPERIGVCDISQLLTLDDTQVEDEFSAFDENFKSIITIQEFVIDCSDAFYVLQREPDRKKTKSREAQELLDLIQQCRIYTLEIVLKIKQMFKALKRLDYKPKSRSPRKSNSPNKSTYNPPLERRKTFKEIMEMKKLQKLKELELLEKEQEKKLQKQRTINQKRNVSFSQGISSDSFDTSSSSDESEPSSPLIKAQSIRNPPKQIIRRKTLYEMKQEEKAKMQKELHKLKFEKKMSKSSISKKTSKMIHNMLDKMNIAENVLTETQLNKRDPEFCQKIEQSKLIFMIGIVYMVEVQRSQQKREILIWTYKILNRYTSLIKFISFLD</sequence>
<proteinExistence type="predicted"/>
<organism evidence="2 3">
    <name type="scientific">Stylonychia lemnae</name>
    <name type="common">Ciliate</name>
    <dbReference type="NCBI Taxonomy" id="5949"/>
    <lineage>
        <taxon>Eukaryota</taxon>
        <taxon>Sar</taxon>
        <taxon>Alveolata</taxon>
        <taxon>Ciliophora</taxon>
        <taxon>Intramacronucleata</taxon>
        <taxon>Spirotrichea</taxon>
        <taxon>Stichotrichia</taxon>
        <taxon>Sporadotrichida</taxon>
        <taxon>Oxytrichidae</taxon>
        <taxon>Stylonychinae</taxon>
        <taxon>Stylonychia</taxon>
    </lineage>
</organism>
<evidence type="ECO:0000313" key="3">
    <source>
        <dbReference type="Proteomes" id="UP000039865"/>
    </source>
</evidence>
<feature type="region of interest" description="Disordered" evidence="1">
    <location>
        <begin position="568"/>
        <end position="619"/>
    </location>
</feature>
<gene>
    <name evidence="2" type="primary">Contig6642.g7105</name>
    <name evidence="2" type="ORF">STYLEM_12192</name>
</gene>
<feature type="compositionally biased region" description="Polar residues" evidence="1">
    <location>
        <begin position="571"/>
        <end position="585"/>
    </location>
</feature>
<name>A0A078AQD3_STYLE</name>
<keyword evidence="3" id="KW-1185">Reference proteome</keyword>
<accession>A0A078AQD3</accession>
<dbReference type="AlphaFoldDB" id="A0A078AQD3"/>
<dbReference type="InParanoid" id="A0A078AQD3"/>
<protein>
    <submittedName>
        <fullName evidence="2">Uncharacterized protein</fullName>
    </submittedName>
</protein>
<feature type="region of interest" description="Disordered" evidence="1">
    <location>
        <begin position="513"/>
        <end position="538"/>
    </location>
</feature>
<reference evidence="2 3" key="1">
    <citation type="submission" date="2014-06" db="EMBL/GenBank/DDBJ databases">
        <authorList>
            <person name="Swart Estienne"/>
        </authorList>
    </citation>
    <scope>NUCLEOTIDE SEQUENCE [LARGE SCALE GENOMIC DNA]</scope>
    <source>
        <strain evidence="2 3">130c</strain>
    </source>
</reference>
<dbReference type="Proteomes" id="UP000039865">
    <property type="component" value="Unassembled WGS sequence"/>
</dbReference>